<evidence type="ECO:0000256" key="1">
    <source>
        <dbReference type="ARBA" id="ARBA00022679"/>
    </source>
</evidence>
<sequence length="362" mass="41014">MPALFIDTERLRDLNSGLGQVCLHLGSELIRQQPADGSFRLTFGVPKGQTGLFGDQVSYHTTGWVDRIVSKPYDVWHALHQDAHLPPANPLSGKKAKIVLTVHDLNFLDRPDYSDAKKRRKLAQLQQKINRAAVVTAISEYTAGVVRQHLTLRPDQRLKVIYNGLNQRPANTSAPDFSPPFGEQLGNTPFFLFLGVVHPKKNCHVLLPLLQAFPDYKLVIAGDDSHDYAQHIREQAQKIGVAGQLLMTGPISEDTKWWLYEHCEAFLFPSLTEGFGLPVIEAMSLGKPVFLSNRTSLPEIGGFEAVFWENFEPDYMVETFRQGMMAYYDDTLKADRLRWQAKRFSWEKAARAYWEVYKGLIG</sequence>
<dbReference type="EMBL" id="MORL01000002">
    <property type="protein sequence ID" value="OIN60434.1"/>
    <property type="molecule type" value="Genomic_DNA"/>
</dbReference>
<dbReference type="GO" id="GO:0009103">
    <property type="term" value="P:lipopolysaccharide biosynthetic process"/>
    <property type="evidence" value="ECO:0007669"/>
    <property type="project" value="TreeGrafter"/>
</dbReference>
<name>A0A1S2VNW5_9BACT</name>
<proteinExistence type="predicted"/>
<dbReference type="Pfam" id="PF00534">
    <property type="entry name" value="Glycos_transf_1"/>
    <property type="match status" value="1"/>
</dbReference>
<accession>A0A1S2VNW5</accession>
<keyword evidence="1 4" id="KW-0808">Transferase</keyword>
<dbReference type="SUPFAM" id="SSF53756">
    <property type="entry name" value="UDP-Glycosyltransferase/glycogen phosphorylase"/>
    <property type="match status" value="1"/>
</dbReference>
<reference evidence="4 5" key="1">
    <citation type="submission" date="2016-10" db="EMBL/GenBank/DDBJ databases">
        <title>Arsenicibacter rosenii gen. nov., sp. nov., an efficient arsenic-methylating bacterium isolated from an arsenic-contaminated paddy soil.</title>
        <authorList>
            <person name="Huang K."/>
        </authorList>
    </citation>
    <scope>NUCLEOTIDE SEQUENCE [LARGE SCALE GENOMIC DNA]</scope>
    <source>
        <strain evidence="4 5">SM-1</strain>
    </source>
</reference>
<protein>
    <submittedName>
        <fullName evidence="4">Glycosyl transferase family 1</fullName>
    </submittedName>
</protein>
<keyword evidence="5" id="KW-1185">Reference proteome</keyword>
<dbReference type="Gene3D" id="3.40.50.2000">
    <property type="entry name" value="Glycogen Phosphorylase B"/>
    <property type="match status" value="2"/>
</dbReference>
<dbReference type="RefSeq" id="WP_071502229.1">
    <property type="nucleotide sequence ID" value="NZ_MORL01000002.1"/>
</dbReference>
<gene>
    <name evidence="4" type="ORF">BLX24_06335</name>
</gene>
<feature type="domain" description="Glycosyl transferase family 1" evidence="2">
    <location>
        <begin position="186"/>
        <end position="300"/>
    </location>
</feature>
<comment type="caution">
    <text evidence="4">The sequence shown here is derived from an EMBL/GenBank/DDBJ whole genome shotgun (WGS) entry which is preliminary data.</text>
</comment>
<dbReference type="InterPro" id="IPR001296">
    <property type="entry name" value="Glyco_trans_1"/>
</dbReference>
<organism evidence="4 5">
    <name type="scientific">Arsenicibacter rosenii</name>
    <dbReference type="NCBI Taxonomy" id="1750698"/>
    <lineage>
        <taxon>Bacteria</taxon>
        <taxon>Pseudomonadati</taxon>
        <taxon>Bacteroidota</taxon>
        <taxon>Cytophagia</taxon>
        <taxon>Cytophagales</taxon>
        <taxon>Spirosomataceae</taxon>
        <taxon>Arsenicibacter</taxon>
    </lineage>
</organism>
<dbReference type="Proteomes" id="UP000181790">
    <property type="component" value="Unassembled WGS sequence"/>
</dbReference>
<dbReference type="CDD" id="cd03809">
    <property type="entry name" value="GT4_MtfB-like"/>
    <property type="match status" value="1"/>
</dbReference>
<dbReference type="GO" id="GO:0016757">
    <property type="term" value="F:glycosyltransferase activity"/>
    <property type="evidence" value="ECO:0007669"/>
    <property type="project" value="InterPro"/>
</dbReference>
<dbReference type="AlphaFoldDB" id="A0A1S2VNW5"/>
<dbReference type="OrthoDB" id="9801609at2"/>
<evidence type="ECO:0000259" key="3">
    <source>
        <dbReference type="Pfam" id="PF13439"/>
    </source>
</evidence>
<evidence type="ECO:0000313" key="4">
    <source>
        <dbReference type="EMBL" id="OIN60434.1"/>
    </source>
</evidence>
<evidence type="ECO:0000259" key="2">
    <source>
        <dbReference type="Pfam" id="PF00534"/>
    </source>
</evidence>
<evidence type="ECO:0000313" key="5">
    <source>
        <dbReference type="Proteomes" id="UP000181790"/>
    </source>
</evidence>
<dbReference type="InterPro" id="IPR028098">
    <property type="entry name" value="Glyco_trans_4-like_N"/>
</dbReference>
<dbReference type="Pfam" id="PF13439">
    <property type="entry name" value="Glyco_transf_4"/>
    <property type="match status" value="1"/>
</dbReference>
<dbReference type="PANTHER" id="PTHR46401">
    <property type="entry name" value="GLYCOSYLTRANSFERASE WBBK-RELATED"/>
    <property type="match status" value="1"/>
</dbReference>
<dbReference type="PANTHER" id="PTHR46401:SF2">
    <property type="entry name" value="GLYCOSYLTRANSFERASE WBBK-RELATED"/>
    <property type="match status" value="1"/>
</dbReference>
<feature type="domain" description="Glycosyltransferase subfamily 4-like N-terminal" evidence="3">
    <location>
        <begin position="71"/>
        <end position="166"/>
    </location>
</feature>